<name>A0AAN1XX52_UNVUL</name>
<organism evidence="2 3">
    <name type="scientific">Vulcanimicrobium alpinum</name>
    <dbReference type="NCBI Taxonomy" id="3016050"/>
    <lineage>
        <taxon>Bacteria</taxon>
        <taxon>Bacillati</taxon>
        <taxon>Vulcanimicrobiota</taxon>
        <taxon>Vulcanimicrobiia</taxon>
        <taxon>Vulcanimicrobiales</taxon>
        <taxon>Vulcanimicrobiaceae</taxon>
        <taxon>Vulcanimicrobium</taxon>
    </lineage>
</organism>
<dbReference type="RefSeq" id="WP_317994246.1">
    <property type="nucleotide sequence ID" value="NZ_AP025523.1"/>
</dbReference>
<dbReference type="KEGG" id="vab:WPS_18700"/>
<dbReference type="EMBL" id="AP025523">
    <property type="protein sequence ID" value="BDE06594.1"/>
    <property type="molecule type" value="Genomic_DNA"/>
</dbReference>
<gene>
    <name evidence="2" type="ORF">WPS_18700</name>
</gene>
<keyword evidence="1" id="KW-1133">Transmembrane helix</keyword>
<sequence>MAWEAVTAIATAFIGAVIAVTAIIALREVRVGAAQVRATRHQLEHLQKATQFEGALAVFAELDSDMQTEARHYVQFELGAKLEDDAYRDEVAFVNGADEMVHRELIV</sequence>
<protein>
    <submittedName>
        <fullName evidence="2">Uncharacterized protein</fullName>
    </submittedName>
</protein>
<evidence type="ECO:0000256" key="1">
    <source>
        <dbReference type="SAM" id="Phobius"/>
    </source>
</evidence>
<accession>A0AAN1XX52</accession>
<evidence type="ECO:0000313" key="3">
    <source>
        <dbReference type="Proteomes" id="UP001317532"/>
    </source>
</evidence>
<reference evidence="2 3" key="1">
    <citation type="journal article" date="2022" name="ISME Commun">
        <title>Vulcanimicrobium alpinus gen. nov. sp. nov., the first cultivated representative of the candidate phylum 'Eremiobacterota', is a metabolically versatile aerobic anoxygenic phototroph.</title>
        <authorList>
            <person name="Yabe S."/>
            <person name="Muto K."/>
            <person name="Abe K."/>
            <person name="Yokota A."/>
            <person name="Staudigel H."/>
            <person name="Tebo B.M."/>
        </authorList>
    </citation>
    <scope>NUCLEOTIDE SEQUENCE [LARGE SCALE GENOMIC DNA]</scope>
    <source>
        <strain evidence="2 3">WC8-2</strain>
    </source>
</reference>
<feature type="transmembrane region" description="Helical" evidence="1">
    <location>
        <begin position="6"/>
        <end position="26"/>
    </location>
</feature>
<keyword evidence="1" id="KW-0472">Membrane</keyword>
<dbReference type="AlphaFoldDB" id="A0AAN1XX52"/>
<proteinExistence type="predicted"/>
<keyword evidence="3" id="KW-1185">Reference proteome</keyword>
<dbReference type="Proteomes" id="UP001317532">
    <property type="component" value="Chromosome"/>
</dbReference>
<evidence type="ECO:0000313" key="2">
    <source>
        <dbReference type="EMBL" id="BDE06594.1"/>
    </source>
</evidence>
<keyword evidence="1" id="KW-0812">Transmembrane</keyword>